<feature type="compositionally biased region" description="Basic and acidic residues" evidence="16">
    <location>
        <begin position="820"/>
        <end position="839"/>
    </location>
</feature>
<feature type="compositionally biased region" description="Basic and acidic residues" evidence="16">
    <location>
        <begin position="1003"/>
        <end position="1014"/>
    </location>
</feature>
<dbReference type="GO" id="GO:0010468">
    <property type="term" value="P:regulation of gene expression"/>
    <property type="evidence" value="ECO:0007669"/>
    <property type="project" value="UniProtKB-ARBA"/>
</dbReference>
<dbReference type="Gene3D" id="1.20.120.850">
    <property type="entry name" value="SWI2/SNF2 ATPases, N-terminal domain"/>
    <property type="match status" value="1"/>
</dbReference>
<keyword evidence="14" id="KW-0539">Nucleus</keyword>
<dbReference type="InterPro" id="IPR014001">
    <property type="entry name" value="Helicase_ATP-bd"/>
</dbReference>
<dbReference type="SMART" id="SM00490">
    <property type="entry name" value="HELICc"/>
    <property type="match status" value="1"/>
</dbReference>
<dbReference type="GO" id="GO:0016887">
    <property type="term" value="F:ATP hydrolysis activity"/>
    <property type="evidence" value="ECO:0007669"/>
    <property type="project" value="InterPro"/>
</dbReference>
<dbReference type="InterPro" id="IPR044574">
    <property type="entry name" value="ARIP4-like"/>
</dbReference>
<feature type="compositionally biased region" description="Acidic residues" evidence="16">
    <location>
        <begin position="630"/>
        <end position="645"/>
    </location>
</feature>
<feature type="compositionally biased region" description="Basic and acidic residues" evidence="16">
    <location>
        <begin position="646"/>
        <end position="692"/>
    </location>
</feature>
<dbReference type="Pfam" id="PF00271">
    <property type="entry name" value="Helicase_C"/>
    <property type="match status" value="1"/>
</dbReference>
<dbReference type="HOGENOM" id="CLU_000863_1_0_1"/>
<dbReference type="Gene3D" id="3.30.40.10">
    <property type="entry name" value="Zinc/RING finger domain, C3HC4 (zinc finger)"/>
    <property type="match status" value="1"/>
</dbReference>
<organism evidence="20 21">
    <name type="scientific">Strigamia maritima</name>
    <name type="common">European centipede</name>
    <name type="synonym">Geophilus maritimus</name>
    <dbReference type="NCBI Taxonomy" id="126957"/>
    <lineage>
        <taxon>Eukaryota</taxon>
        <taxon>Metazoa</taxon>
        <taxon>Ecdysozoa</taxon>
        <taxon>Arthropoda</taxon>
        <taxon>Myriapoda</taxon>
        <taxon>Chilopoda</taxon>
        <taxon>Pleurostigmophora</taxon>
        <taxon>Geophilomorpha</taxon>
        <taxon>Linotaeniidae</taxon>
        <taxon>Strigamia</taxon>
    </lineage>
</organism>
<feature type="compositionally biased region" description="Acidic residues" evidence="16">
    <location>
        <begin position="1085"/>
        <end position="1109"/>
    </location>
</feature>
<dbReference type="PANTHER" id="PTHR45797">
    <property type="entry name" value="RAD54-LIKE"/>
    <property type="match status" value="1"/>
</dbReference>
<evidence type="ECO:0000256" key="15">
    <source>
        <dbReference type="ARBA" id="ARBA00031106"/>
    </source>
</evidence>
<feature type="region of interest" description="Disordered" evidence="16">
    <location>
        <begin position="1055"/>
        <end position="1178"/>
    </location>
</feature>
<feature type="region of interest" description="Disordered" evidence="16">
    <location>
        <begin position="344"/>
        <end position="387"/>
    </location>
</feature>
<evidence type="ECO:0000256" key="8">
    <source>
        <dbReference type="ARBA" id="ARBA00022801"/>
    </source>
</evidence>
<keyword evidence="6" id="KW-0547">Nucleotide-binding</keyword>
<feature type="region of interest" description="Disordered" evidence="16">
    <location>
        <begin position="1531"/>
        <end position="1563"/>
    </location>
</feature>
<sequence length="1927" mass="219453">MKIELNHLRNPRLKLYKQLCSGIIIASFKLEQRMDVLESTTTSLAEDDEDETENIEMNGNSVLTNDENGEFETSTLENESICETPMQTKDPVLDQPKDPIVLKNDTLNEPKSRYSLRQSRGNSKNQTITCTACGQQVNHNMKMFLKKHPVLEVLLCRKCFSFHNDGVFSQDENGVDEYCRWCAEGGNLICCDFCHNAFCKECIRRNFGRKKLSEIMEMEFWRCFVCDRDSLQELKEHCLELMANTEENSRRSKKLKRKVDNALISEDDLDCDDGGQINYFLRKTLYAVNLLKDRATTLLRRSKNEGDKKNTLFKLSTKLQKAISVTRQNLIVIEKEVKTFEELEKDKPDVAESSKTESKSQPAVIKQQPRSEKKKRHRSSTPKPVCILDSDDKEFLAKAKRVSADKPKRKSKFLGSSKNSMIDEQEGVNTDKEIQGIVKEEEGEVNGAAEISELDDSVEIEEELNGLNNTLEELDSLDIKQELDSLVENNEELDDPVEIKEELDDPVEIKEELEDSVDLDNMPVVNGDGEIEENAHNLSGSTKCMSEIEDNQSADETADVCNESNGNIDSEHANSTDDMMEDEQKDKSDGEIAESEQLDKSDGEMAESEQLDKSDGEMAESEQLDKSDGEMAESEQLDKSDEEMEQMAKSDEEMEQIAKSDEEMEQIAKSDEEMEQIAKSDEEMEQLAKSDEEMIEGEPTDVTEMINDDDEQQKDEEEPKDEVDDDEEMHQEKCDINAEETILNLASVGTVSQEEAESNEEIAQSGEINRKKFRKTKKKTSPIIVHESESDDTAPVESPLKTKIKTEKTTCEQPVKRHIKLEPKDENEEARDALLREFDCFDSNTPSTPCNSSSTKSPRSRPREKTTPRKKIHRGSSSESEECSKANNRKQVNTPLRLTGGDTSSDSNISIDSNCEDVDDERENATIETQSRSPDPNDEKLRMDVQVTLTRLESAVEEAEALEKSEKKRKHKRKRENSSESDADISNLFNLKSLNSKKKSKKMRSEFAKIKEHLLSLSSDDDDDMDVDNEDIPVKDKLNEEIQANDLAKKILVDELNSSENDSSGSDLDLSKGEKKKKKIKTETENNDEDENKEDDSGNEANDESDAEEITVKKKKKKDPLLNCKLSDTDSDKDENSKPTNDKKKETKKKKRRIADSDESAVPSQSSDEESSHSDESLSSLGGVKFLWETVCESVDRMKTHPGSGCILAHCMGLGKTLQVIAFIHTLLSNKKATKLKTCLVVCPLNTILNWYSEFDMWLEAEKLKLNVYELASIKNNWRRADTLQAWHEDGGVLIMGYDMFRNLVQEKSKRANKRQKGIFLKTLIDPGPDVVVCDEGHILKNDNTALAKAMTRIASRRRIVLTGTPLQNNLSEYHCMVQFVKPNLLGTRKEFQNRFLNPIVNGQCADSTEHDVRLMKRRAHILHNLLDGCVQRRDYNVLTPFLPPKYEYVISIRLSEVQVKLYKHFLDHLARGKMSGSKGSGLFADYQGLMKIWTHPYVLKLAEIRDENKAMYNSDDSFIDDESCDTATSTDSEVLCLDEPSSSKGKGKGRKGKSESEVSGDEVINNWRTRRRRGEKREEDEEEEKFLELKDFNGPSKEWWTEIVSEEDAEKNEASGKIVLLFDILQECEAIGDKVLVFSQSLLSLELIERTLAIQEDGPNGSRWVKGVDYFRMDGSTSAETRKRCTEVFNDEDSRVKLFLISTRAGGLGINLVSANRVVIFDASWNPTHDVQSIFRVYRFGQKKPVYIYRFLAQASMEEKIYDRQITKLSLACRVVDEQQIERHFNAADLQELYNFEPDAKYKIATPIVPKDRLLAELLLRQKQWISSYHEHDSLLENKASEELTEEERKAAWAEYEAEKKGLMSAGLGLLPQGQVDINTIIEKIQEQWPGLAQEELNEKVDQVIVWLRQQAVQQRQQGPEVDFLH</sequence>
<dbReference type="GO" id="GO:0003677">
    <property type="term" value="F:DNA binding"/>
    <property type="evidence" value="ECO:0007669"/>
    <property type="project" value="UniProtKB-KW"/>
</dbReference>
<feature type="compositionally biased region" description="Acidic residues" evidence="16">
    <location>
        <begin position="693"/>
        <end position="729"/>
    </location>
</feature>
<feature type="compositionally biased region" description="Basic and acidic residues" evidence="16">
    <location>
        <begin position="344"/>
        <end position="358"/>
    </location>
</feature>
<feature type="domain" description="Helicase ATP-binding" evidence="17">
    <location>
        <begin position="1197"/>
        <end position="1384"/>
    </location>
</feature>
<keyword evidence="7" id="KW-0863">Zinc-finger</keyword>
<evidence type="ECO:0000256" key="14">
    <source>
        <dbReference type="ARBA" id="ARBA00023242"/>
    </source>
</evidence>
<keyword evidence="4" id="KW-0158">Chromosome</keyword>
<comment type="similarity">
    <text evidence="3">Belongs to the SNF2/RAD54 helicase family.</text>
</comment>
<keyword evidence="5" id="KW-0479">Metal-binding</keyword>
<feature type="region of interest" description="Disordered" evidence="16">
    <location>
        <begin position="516"/>
        <end position="945"/>
    </location>
</feature>
<dbReference type="GO" id="GO:0000781">
    <property type="term" value="C:chromosome, telomeric region"/>
    <property type="evidence" value="ECO:0007669"/>
    <property type="project" value="UniProtKB-SubCell"/>
</dbReference>
<evidence type="ECO:0000256" key="13">
    <source>
        <dbReference type="ARBA" id="ARBA00023125"/>
    </source>
</evidence>
<dbReference type="InterPro" id="IPR013083">
    <property type="entry name" value="Znf_RING/FYVE/PHD"/>
</dbReference>
<dbReference type="GO" id="GO:0004386">
    <property type="term" value="F:helicase activity"/>
    <property type="evidence" value="ECO:0007669"/>
    <property type="project" value="UniProtKB-KW"/>
</dbReference>
<dbReference type="Pfam" id="PF00176">
    <property type="entry name" value="SNF2-rel_dom"/>
    <property type="match status" value="1"/>
</dbReference>
<feature type="domain" description="PHD-type" evidence="19">
    <location>
        <begin position="118"/>
        <end position="254"/>
    </location>
</feature>
<reference evidence="21" key="1">
    <citation type="submission" date="2011-05" db="EMBL/GenBank/DDBJ databases">
        <authorList>
            <person name="Richards S.R."/>
            <person name="Qu J."/>
            <person name="Jiang H."/>
            <person name="Jhangiani S.N."/>
            <person name="Agravi P."/>
            <person name="Goodspeed R."/>
            <person name="Gross S."/>
            <person name="Mandapat C."/>
            <person name="Jackson L."/>
            <person name="Mathew T."/>
            <person name="Pu L."/>
            <person name="Thornton R."/>
            <person name="Saada N."/>
            <person name="Wilczek-Boney K.B."/>
            <person name="Lee S."/>
            <person name="Kovar C."/>
            <person name="Wu Y."/>
            <person name="Scherer S.E."/>
            <person name="Worley K.C."/>
            <person name="Muzny D.M."/>
            <person name="Gibbs R."/>
        </authorList>
    </citation>
    <scope>NUCLEOTIDE SEQUENCE</scope>
    <source>
        <strain evidence="21">Brora</strain>
    </source>
</reference>
<dbReference type="Gene3D" id="3.40.50.10810">
    <property type="entry name" value="Tandem AAA-ATPase domain"/>
    <property type="match status" value="1"/>
</dbReference>
<dbReference type="SMART" id="SM00487">
    <property type="entry name" value="DEXDc"/>
    <property type="match status" value="1"/>
</dbReference>
<keyword evidence="12" id="KW-0779">Telomere</keyword>
<evidence type="ECO:0000313" key="20">
    <source>
        <dbReference type="EnsemblMetazoa" id="SMAR005694-PA"/>
    </source>
</evidence>
<feature type="domain" description="Helicase C-terminal" evidence="18">
    <location>
        <begin position="1624"/>
        <end position="1783"/>
    </location>
</feature>
<protein>
    <recommendedName>
        <fullName evidence="15">ATP-dependent helicase ATRX</fullName>
    </recommendedName>
</protein>
<dbReference type="InterPro" id="IPR049730">
    <property type="entry name" value="SNF2/RAD54-like_C"/>
</dbReference>
<feature type="compositionally biased region" description="Acidic residues" evidence="16">
    <location>
        <begin position="547"/>
        <end position="558"/>
    </location>
</feature>
<dbReference type="SUPFAM" id="SSF52540">
    <property type="entry name" value="P-loop containing nucleoside triphosphate hydrolases"/>
    <property type="match status" value="2"/>
</dbReference>
<feature type="compositionally biased region" description="Acidic residues" evidence="16">
    <location>
        <begin position="1019"/>
        <end position="1031"/>
    </location>
</feature>
<evidence type="ECO:0000256" key="12">
    <source>
        <dbReference type="ARBA" id="ARBA00022895"/>
    </source>
</evidence>
<dbReference type="OMA" id="VRFLWDN"/>
<accession>T1IWW8</accession>
<evidence type="ECO:0000313" key="21">
    <source>
        <dbReference type="Proteomes" id="UP000014500"/>
    </source>
</evidence>
<keyword evidence="8" id="KW-0378">Hydrolase</keyword>
<proteinExistence type="inferred from homology"/>
<feature type="compositionally biased region" description="Basic residues" evidence="16">
    <location>
        <begin position="771"/>
        <end position="780"/>
    </location>
</feature>
<dbReference type="PROSITE" id="PS51533">
    <property type="entry name" value="ADD"/>
    <property type="match status" value="1"/>
</dbReference>
<evidence type="ECO:0000256" key="2">
    <source>
        <dbReference type="ARBA" id="ARBA00004574"/>
    </source>
</evidence>
<evidence type="ECO:0000259" key="19">
    <source>
        <dbReference type="PROSITE" id="PS51533"/>
    </source>
</evidence>
<feature type="region of interest" description="Disordered" evidence="16">
    <location>
        <begin position="957"/>
        <end position="1042"/>
    </location>
</feature>
<dbReference type="Gene3D" id="3.40.50.300">
    <property type="entry name" value="P-loop containing nucleotide triphosphate hydrolases"/>
    <property type="match status" value="2"/>
</dbReference>
<evidence type="ECO:0000256" key="10">
    <source>
        <dbReference type="ARBA" id="ARBA00022833"/>
    </source>
</evidence>
<feature type="compositionally biased region" description="Low complexity" evidence="16">
    <location>
        <begin position="899"/>
        <end position="913"/>
    </location>
</feature>
<feature type="region of interest" description="Disordered" evidence="16">
    <location>
        <begin position="400"/>
        <end position="431"/>
    </location>
</feature>
<dbReference type="InterPro" id="IPR038718">
    <property type="entry name" value="SNF2-like_sf"/>
</dbReference>
<dbReference type="InterPro" id="IPR011011">
    <property type="entry name" value="Znf_FYVE_PHD"/>
</dbReference>
<evidence type="ECO:0000259" key="18">
    <source>
        <dbReference type="PROSITE" id="PS51194"/>
    </source>
</evidence>
<dbReference type="STRING" id="126957.T1IWW8"/>
<dbReference type="Proteomes" id="UP000014500">
    <property type="component" value="Unassembled WGS sequence"/>
</dbReference>
<evidence type="ECO:0000256" key="11">
    <source>
        <dbReference type="ARBA" id="ARBA00022840"/>
    </source>
</evidence>
<evidence type="ECO:0000256" key="16">
    <source>
        <dbReference type="SAM" id="MobiDB-lite"/>
    </source>
</evidence>
<feature type="compositionally biased region" description="Polar residues" evidence="16">
    <location>
        <begin position="885"/>
        <end position="896"/>
    </location>
</feature>
<dbReference type="PANTHER" id="PTHR45797:SF3">
    <property type="entry name" value="TRANSCRIPTIONAL REGULATOR ATRX HOMOLOG"/>
    <property type="match status" value="1"/>
</dbReference>
<dbReference type="GO" id="GO:0005634">
    <property type="term" value="C:nucleus"/>
    <property type="evidence" value="ECO:0007669"/>
    <property type="project" value="UniProtKB-SubCell"/>
</dbReference>
<evidence type="ECO:0000256" key="6">
    <source>
        <dbReference type="ARBA" id="ARBA00022741"/>
    </source>
</evidence>
<reference evidence="20" key="2">
    <citation type="submission" date="2015-02" db="UniProtKB">
        <authorList>
            <consortium name="EnsemblMetazoa"/>
        </authorList>
    </citation>
    <scope>IDENTIFICATION</scope>
</reference>
<evidence type="ECO:0000256" key="7">
    <source>
        <dbReference type="ARBA" id="ARBA00022771"/>
    </source>
</evidence>
<evidence type="ECO:0000256" key="1">
    <source>
        <dbReference type="ARBA" id="ARBA00004123"/>
    </source>
</evidence>
<dbReference type="SUPFAM" id="SSF57903">
    <property type="entry name" value="FYVE/PHD zinc finger"/>
    <property type="match status" value="1"/>
</dbReference>
<dbReference type="EMBL" id="JH431633">
    <property type="status" value="NOT_ANNOTATED_CDS"/>
    <property type="molecule type" value="Genomic_DNA"/>
</dbReference>
<dbReference type="PROSITE" id="PS51194">
    <property type="entry name" value="HELICASE_CTER"/>
    <property type="match status" value="1"/>
</dbReference>
<dbReference type="InterPro" id="IPR027417">
    <property type="entry name" value="P-loop_NTPase"/>
</dbReference>
<feature type="compositionally biased region" description="Basic and acidic residues" evidence="16">
    <location>
        <begin position="1127"/>
        <end position="1145"/>
    </location>
</feature>
<evidence type="ECO:0000256" key="5">
    <source>
        <dbReference type="ARBA" id="ARBA00022723"/>
    </source>
</evidence>
<dbReference type="EnsemblMetazoa" id="SMAR005694-RA">
    <property type="protein sequence ID" value="SMAR005694-PA"/>
    <property type="gene ID" value="SMAR005694"/>
</dbReference>
<dbReference type="CDD" id="cd18793">
    <property type="entry name" value="SF2_C_SNF"/>
    <property type="match status" value="1"/>
</dbReference>
<keyword evidence="11" id="KW-0067">ATP-binding</keyword>
<evidence type="ECO:0000256" key="3">
    <source>
        <dbReference type="ARBA" id="ARBA00007025"/>
    </source>
</evidence>
<dbReference type="InterPro" id="IPR041430">
    <property type="entry name" value="ADD_ATRX"/>
</dbReference>
<feature type="compositionally biased region" description="Low complexity" evidence="16">
    <location>
        <begin position="843"/>
        <end position="857"/>
    </location>
</feature>
<evidence type="ECO:0000256" key="4">
    <source>
        <dbReference type="ARBA" id="ARBA00022454"/>
    </source>
</evidence>
<dbReference type="CDD" id="cd11726">
    <property type="entry name" value="ADDz_ATRX"/>
    <property type="match status" value="1"/>
</dbReference>
<dbReference type="InterPro" id="IPR000330">
    <property type="entry name" value="SNF2_N"/>
</dbReference>
<feature type="compositionally biased region" description="Low complexity" evidence="16">
    <location>
        <begin position="1055"/>
        <end position="1068"/>
    </location>
</feature>
<dbReference type="InterPro" id="IPR025766">
    <property type="entry name" value="ADD"/>
</dbReference>
<name>T1IWW8_STRMM</name>
<dbReference type="InterPro" id="IPR001650">
    <property type="entry name" value="Helicase_C-like"/>
</dbReference>
<dbReference type="GO" id="GO:0008270">
    <property type="term" value="F:zinc ion binding"/>
    <property type="evidence" value="ECO:0007669"/>
    <property type="project" value="UniProtKB-KW"/>
</dbReference>
<evidence type="ECO:0000256" key="9">
    <source>
        <dbReference type="ARBA" id="ARBA00022806"/>
    </source>
</evidence>
<keyword evidence="9" id="KW-0347">Helicase</keyword>
<keyword evidence="13" id="KW-0238">DNA-binding</keyword>
<keyword evidence="21" id="KW-1185">Reference proteome</keyword>
<keyword evidence="10" id="KW-0862">Zinc</keyword>
<dbReference type="eggNOG" id="KOG1015">
    <property type="taxonomic scope" value="Eukaryota"/>
</dbReference>
<comment type="subcellular location">
    <subcellularLocation>
        <location evidence="2">Chromosome</location>
        <location evidence="2">Telomere</location>
    </subcellularLocation>
    <subcellularLocation>
        <location evidence="1">Nucleus</location>
    </subcellularLocation>
</comment>
<dbReference type="Pfam" id="PF17981">
    <property type="entry name" value="ADD_ATRX"/>
    <property type="match status" value="1"/>
</dbReference>
<dbReference type="PROSITE" id="PS51192">
    <property type="entry name" value="HELICASE_ATP_BIND_1"/>
    <property type="match status" value="1"/>
</dbReference>
<evidence type="ECO:0000259" key="17">
    <source>
        <dbReference type="PROSITE" id="PS51192"/>
    </source>
</evidence>
<dbReference type="GO" id="GO:0005524">
    <property type="term" value="F:ATP binding"/>
    <property type="evidence" value="ECO:0007669"/>
    <property type="project" value="UniProtKB-KW"/>
</dbReference>